<protein>
    <submittedName>
        <fullName evidence="1">Uncharacterized protein</fullName>
    </submittedName>
</protein>
<gene>
    <name evidence="1" type="ORF">SK571_11285</name>
</gene>
<name>A0ABU4TP12_9PSEU</name>
<evidence type="ECO:0000313" key="1">
    <source>
        <dbReference type="EMBL" id="MDX8049965.1"/>
    </source>
</evidence>
<dbReference type="EMBL" id="JAXAVV010000004">
    <property type="protein sequence ID" value="MDX8049965.1"/>
    <property type="molecule type" value="Genomic_DNA"/>
</dbReference>
<organism evidence="1 2">
    <name type="scientific">Lentzea kristufekii</name>
    <dbReference type="NCBI Taxonomy" id="3095430"/>
    <lineage>
        <taxon>Bacteria</taxon>
        <taxon>Bacillati</taxon>
        <taxon>Actinomycetota</taxon>
        <taxon>Actinomycetes</taxon>
        <taxon>Pseudonocardiales</taxon>
        <taxon>Pseudonocardiaceae</taxon>
        <taxon>Lentzea</taxon>
    </lineage>
</organism>
<proteinExistence type="predicted"/>
<reference evidence="1 2" key="2">
    <citation type="submission" date="2023-11" db="EMBL/GenBank/DDBJ databases">
        <authorList>
            <person name="Lara A.C."/>
            <person name="Chronakova A."/>
        </authorList>
    </citation>
    <scope>NUCLEOTIDE SEQUENCE [LARGE SCALE GENOMIC DNA]</scope>
    <source>
        <strain evidence="1 2">BCCO 10_0798</strain>
    </source>
</reference>
<dbReference type="RefSeq" id="WP_319983980.1">
    <property type="nucleotide sequence ID" value="NZ_JAXAVV010000004.1"/>
</dbReference>
<reference evidence="1 2" key="1">
    <citation type="submission" date="2023-11" db="EMBL/GenBank/DDBJ databases">
        <title>Lentzea sokolovensis, sp. nov., Lentzea kristufkii, sp. nov., and Lentzea miocenensis, sp. nov., rare actinobacteria from Sokolov Coal Basin, Miocene lacustrine sediment, Czech Republic.</title>
        <authorList>
            <person name="Lara A."/>
            <person name="Kotroba L."/>
            <person name="Nouioui I."/>
            <person name="Neumann-Schaal M."/>
            <person name="Mast Y."/>
            <person name="Chronakova A."/>
        </authorList>
    </citation>
    <scope>NUCLEOTIDE SEQUENCE [LARGE SCALE GENOMIC DNA]</scope>
    <source>
        <strain evidence="1 2">BCCO 10_0798</strain>
    </source>
</reference>
<dbReference type="Proteomes" id="UP001271792">
    <property type="component" value="Unassembled WGS sequence"/>
</dbReference>
<accession>A0ABU4TP12</accession>
<keyword evidence="2" id="KW-1185">Reference proteome</keyword>
<comment type="caution">
    <text evidence="1">The sequence shown here is derived from an EMBL/GenBank/DDBJ whole genome shotgun (WGS) entry which is preliminary data.</text>
</comment>
<sequence length="462" mass="52502">MGDHSASEEDPNVRYVVVHVEGQRLPLAVVRLTGDVEEAFTHDLCWEPSDLLSRVPSEPDWQARDVNVGHANGFLVEMTKTIRARTHESELTDYKYYASFKQALGVLDLTTVDRLIRRPEGQVEEEYAGHETWEPSDKLHRIDFGHDVHEEYIALSLTEAAYVKRLVDAQWDRGCSHHVVLVDGLPVAAVTKVVDDPDGELGELAFTGEPEPQPSRLLDQATREPRMTAVRTSMASVVETMARLTVRWRNRARAEETAGYAVFHRLTDVLDLDSAYDVVPKLKRRHEFSVPLDSSERDDLAARLRVRNARRAAQPIGGHFYFAVFWRLRGVTNLDNAYSLLRVPADGSERWEMFLREGHWLRTGKPRKLITLPLTRSGLQRVTRKIASAEPRFFEIRGEQGRVALLRLTGSVEETSQDSGWVPSELLGRWQDEPGWVISEVEPAGIEPHLRLSQAEVEQLTR</sequence>
<evidence type="ECO:0000313" key="2">
    <source>
        <dbReference type="Proteomes" id="UP001271792"/>
    </source>
</evidence>